<name>A0ABS4IMW7_9BACL</name>
<dbReference type="SUPFAM" id="SSF51215">
    <property type="entry name" value="Regulatory protein AraC"/>
    <property type="match status" value="1"/>
</dbReference>
<organism evidence="5 6">
    <name type="scientific">Paenibacillus eucommiae</name>
    <dbReference type="NCBI Taxonomy" id="1355755"/>
    <lineage>
        <taxon>Bacteria</taxon>
        <taxon>Bacillati</taxon>
        <taxon>Bacillota</taxon>
        <taxon>Bacilli</taxon>
        <taxon>Bacillales</taxon>
        <taxon>Paenibacillaceae</taxon>
        <taxon>Paenibacillus</taxon>
    </lineage>
</organism>
<dbReference type="SMART" id="SM00342">
    <property type="entry name" value="HTH_ARAC"/>
    <property type="match status" value="1"/>
</dbReference>
<proteinExistence type="predicted"/>
<dbReference type="EMBL" id="JAGGLB010000001">
    <property type="protein sequence ID" value="MBP1988850.1"/>
    <property type="molecule type" value="Genomic_DNA"/>
</dbReference>
<comment type="caution">
    <text evidence="5">The sequence shown here is derived from an EMBL/GenBank/DDBJ whole genome shotgun (WGS) entry which is preliminary data.</text>
</comment>
<evidence type="ECO:0000313" key="6">
    <source>
        <dbReference type="Proteomes" id="UP001519287"/>
    </source>
</evidence>
<keyword evidence="3" id="KW-0804">Transcription</keyword>
<dbReference type="PRINTS" id="PR00032">
    <property type="entry name" value="HTHARAC"/>
</dbReference>
<evidence type="ECO:0000256" key="1">
    <source>
        <dbReference type="ARBA" id="ARBA00023015"/>
    </source>
</evidence>
<dbReference type="Pfam" id="PF12833">
    <property type="entry name" value="HTH_18"/>
    <property type="match status" value="1"/>
</dbReference>
<dbReference type="PANTHER" id="PTHR43280:SF30">
    <property type="entry name" value="MMSAB OPERON REGULATORY PROTEIN"/>
    <property type="match status" value="1"/>
</dbReference>
<dbReference type="PANTHER" id="PTHR43280">
    <property type="entry name" value="ARAC-FAMILY TRANSCRIPTIONAL REGULATOR"/>
    <property type="match status" value="1"/>
</dbReference>
<evidence type="ECO:0000313" key="5">
    <source>
        <dbReference type="EMBL" id="MBP1988850.1"/>
    </source>
</evidence>
<sequence>MYYTMTRSTFLDIKWANLHKVSAAFPQFQHYNPYYELIAVTEGPVYFQSENEKFVLHAGDTFLLKPWEQHKGWNSEHMTGEFYWVQFAASPGLEVFDFAQEPESEPPLQYGPAVHGPAELRTGQDHQDMLIVPRHFRSSNRFQLLGMFEQLVQELTHSKGYYRYRLSLLLGSMLELLSSDSLGHVRQDTSLPASYVIYRSIISMADNNYQRNLTTEEMEEALDRKYEYLCNVFKKYAGITIGTYIQQLRVQRAKYLLNSTDKSIQTIALEVGMEDPFHFSKLFKKKVGISPSEYRSR</sequence>
<gene>
    <name evidence="5" type="ORF">J2Z66_000445</name>
</gene>
<accession>A0ABS4IMW7</accession>
<dbReference type="InterPro" id="IPR037923">
    <property type="entry name" value="HTH-like"/>
</dbReference>
<dbReference type="Pfam" id="PF02311">
    <property type="entry name" value="AraC_binding"/>
    <property type="match status" value="1"/>
</dbReference>
<dbReference type="Gene3D" id="1.10.10.60">
    <property type="entry name" value="Homeodomain-like"/>
    <property type="match status" value="2"/>
</dbReference>
<reference evidence="5 6" key="1">
    <citation type="submission" date="2021-03" db="EMBL/GenBank/DDBJ databases">
        <title>Genomic Encyclopedia of Type Strains, Phase IV (KMG-IV): sequencing the most valuable type-strain genomes for metagenomic binning, comparative biology and taxonomic classification.</title>
        <authorList>
            <person name="Goeker M."/>
        </authorList>
    </citation>
    <scope>NUCLEOTIDE SEQUENCE [LARGE SCALE GENOMIC DNA]</scope>
    <source>
        <strain evidence="5 6">DSM 26048</strain>
    </source>
</reference>
<dbReference type="PROSITE" id="PS00041">
    <property type="entry name" value="HTH_ARAC_FAMILY_1"/>
    <property type="match status" value="1"/>
</dbReference>
<dbReference type="InterPro" id="IPR003313">
    <property type="entry name" value="AraC-bd"/>
</dbReference>
<dbReference type="Proteomes" id="UP001519287">
    <property type="component" value="Unassembled WGS sequence"/>
</dbReference>
<keyword evidence="6" id="KW-1185">Reference proteome</keyword>
<dbReference type="InterPro" id="IPR018060">
    <property type="entry name" value="HTH_AraC"/>
</dbReference>
<evidence type="ECO:0000259" key="4">
    <source>
        <dbReference type="PROSITE" id="PS01124"/>
    </source>
</evidence>
<dbReference type="SUPFAM" id="SSF46689">
    <property type="entry name" value="Homeodomain-like"/>
    <property type="match status" value="1"/>
</dbReference>
<dbReference type="InterPro" id="IPR018062">
    <property type="entry name" value="HTH_AraC-typ_CS"/>
</dbReference>
<keyword evidence="2" id="KW-0238">DNA-binding</keyword>
<feature type="domain" description="HTH araC/xylS-type" evidence="4">
    <location>
        <begin position="199"/>
        <end position="297"/>
    </location>
</feature>
<protein>
    <submittedName>
        <fullName evidence="5">AraC-like DNA-binding protein</fullName>
    </submittedName>
</protein>
<dbReference type="InterPro" id="IPR014710">
    <property type="entry name" value="RmlC-like_jellyroll"/>
</dbReference>
<dbReference type="PROSITE" id="PS01124">
    <property type="entry name" value="HTH_ARAC_FAMILY_2"/>
    <property type="match status" value="1"/>
</dbReference>
<dbReference type="Gene3D" id="2.60.120.10">
    <property type="entry name" value="Jelly Rolls"/>
    <property type="match status" value="1"/>
</dbReference>
<keyword evidence="1" id="KW-0805">Transcription regulation</keyword>
<dbReference type="RefSeq" id="WP_209969354.1">
    <property type="nucleotide sequence ID" value="NZ_JAGGLB010000001.1"/>
</dbReference>
<evidence type="ECO:0000256" key="2">
    <source>
        <dbReference type="ARBA" id="ARBA00023125"/>
    </source>
</evidence>
<evidence type="ECO:0000256" key="3">
    <source>
        <dbReference type="ARBA" id="ARBA00023163"/>
    </source>
</evidence>
<dbReference type="InterPro" id="IPR020449">
    <property type="entry name" value="Tscrpt_reg_AraC-type_HTH"/>
</dbReference>
<dbReference type="InterPro" id="IPR009057">
    <property type="entry name" value="Homeodomain-like_sf"/>
</dbReference>